<sequence length="309" mass="33652">MDQNAELGDFLRSHRARLTPESVGTASNGGARRVPGLRREEVAHLAGVSADYYARLEQGRHPKVSESVLDAVARALRLGPVERNYLFHIARPRVANPPRGNMRPQRVRPEVHQMLEVLGSVSPAFIVNHRLDVLASNYLARSLITDFDAMAARERNFARFVLFAPAAKELYGNWASIAQIIVANLRLSSGRHPDDARLNELIGEACVKVPEFNAWWASHRLDDCSNGAQLFHHAVVGDLTLHHEALTFATDPDQTLCLYTAEPGSPSAQTLALLASWSAPDASSDSPGRGPLGRHTAPGPAAGQATPHQ</sequence>
<evidence type="ECO:0000259" key="2">
    <source>
        <dbReference type="PROSITE" id="PS50943"/>
    </source>
</evidence>
<evidence type="ECO:0000313" key="3">
    <source>
        <dbReference type="EMBL" id="QKZ16321.1"/>
    </source>
</evidence>
<feature type="region of interest" description="Disordered" evidence="1">
    <location>
        <begin position="276"/>
        <end position="309"/>
    </location>
</feature>
<gene>
    <name evidence="3" type="ORF">HUT05_02390</name>
</gene>
<dbReference type="RefSeq" id="WP_176573990.1">
    <property type="nucleotide sequence ID" value="NZ_CBDRGH010000003.1"/>
</dbReference>
<protein>
    <submittedName>
        <fullName evidence="3">Helix-turn-helix domain-containing protein</fullName>
    </submittedName>
</protein>
<dbReference type="AlphaFoldDB" id="A0A7I0NTC8"/>
<dbReference type="Gene3D" id="1.10.260.40">
    <property type="entry name" value="lambda repressor-like DNA-binding domains"/>
    <property type="match status" value="1"/>
</dbReference>
<dbReference type="CDD" id="cd00093">
    <property type="entry name" value="HTH_XRE"/>
    <property type="match status" value="1"/>
</dbReference>
<dbReference type="Pfam" id="PF17765">
    <property type="entry name" value="MLTR_LBD"/>
    <property type="match status" value="1"/>
</dbReference>
<dbReference type="PANTHER" id="PTHR35010">
    <property type="entry name" value="BLL4672 PROTEIN-RELATED"/>
    <property type="match status" value="1"/>
</dbReference>
<dbReference type="PANTHER" id="PTHR35010:SF2">
    <property type="entry name" value="BLL4672 PROTEIN"/>
    <property type="match status" value="1"/>
</dbReference>
<keyword evidence="4" id="KW-1185">Reference proteome</keyword>
<organism evidence="3 4">
    <name type="scientific">Streptomyces chartreusis</name>
    <dbReference type="NCBI Taxonomy" id="1969"/>
    <lineage>
        <taxon>Bacteria</taxon>
        <taxon>Bacillati</taxon>
        <taxon>Actinomycetota</taxon>
        <taxon>Actinomycetes</taxon>
        <taxon>Kitasatosporales</taxon>
        <taxon>Streptomycetaceae</taxon>
        <taxon>Streptomyces</taxon>
    </lineage>
</organism>
<feature type="compositionally biased region" description="Low complexity" evidence="1">
    <location>
        <begin position="276"/>
        <end position="287"/>
    </location>
</feature>
<dbReference type="GO" id="GO:0003677">
    <property type="term" value="F:DNA binding"/>
    <property type="evidence" value="ECO:0007669"/>
    <property type="project" value="InterPro"/>
</dbReference>
<proteinExistence type="predicted"/>
<evidence type="ECO:0000313" key="4">
    <source>
        <dbReference type="Proteomes" id="UP000509418"/>
    </source>
</evidence>
<dbReference type="EMBL" id="CP056041">
    <property type="protein sequence ID" value="QKZ16321.1"/>
    <property type="molecule type" value="Genomic_DNA"/>
</dbReference>
<feature type="compositionally biased region" description="Low complexity" evidence="1">
    <location>
        <begin position="295"/>
        <end position="309"/>
    </location>
</feature>
<dbReference type="PROSITE" id="PS50943">
    <property type="entry name" value="HTH_CROC1"/>
    <property type="match status" value="1"/>
</dbReference>
<accession>A0A7I0NTC8</accession>
<reference evidence="3 4" key="1">
    <citation type="submission" date="2020-06" db="EMBL/GenBank/DDBJ databases">
        <title>Genome mining for natural products.</title>
        <authorList>
            <person name="Zhang B."/>
            <person name="Shi J."/>
            <person name="Ge H."/>
        </authorList>
    </citation>
    <scope>NUCLEOTIDE SEQUENCE [LARGE SCALE GENOMIC DNA]</scope>
    <source>
        <strain evidence="3 4">NA02069</strain>
    </source>
</reference>
<dbReference type="InterPro" id="IPR010982">
    <property type="entry name" value="Lambda_DNA-bd_dom_sf"/>
</dbReference>
<evidence type="ECO:0000256" key="1">
    <source>
        <dbReference type="SAM" id="MobiDB-lite"/>
    </source>
</evidence>
<dbReference type="SMART" id="SM00530">
    <property type="entry name" value="HTH_XRE"/>
    <property type="match status" value="1"/>
</dbReference>
<feature type="domain" description="HTH cro/C1-type" evidence="2">
    <location>
        <begin position="36"/>
        <end position="86"/>
    </location>
</feature>
<dbReference type="InterPro" id="IPR041413">
    <property type="entry name" value="MLTR_LBD"/>
</dbReference>
<dbReference type="Pfam" id="PF13560">
    <property type="entry name" value="HTH_31"/>
    <property type="match status" value="1"/>
</dbReference>
<dbReference type="SUPFAM" id="SSF47413">
    <property type="entry name" value="lambda repressor-like DNA-binding domains"/>
    <property type="match status" value="1"/>
</dbReference>
<dbReference type="Gene3D" id="3.30.450.180">
    <property type="match status" value="1"/>
</dbReference>
<dbReference type="Proteomes" id="UP000509418">
    <property type="component" value="Chromosome"/>
</dbReference>
<dbReference type="InterPro" id="IPR001387">
    <property type="entry name" value="Cro/C1-type_HTH"/>
</dbReference>
<name>A0A7I0NTC8_STRCX</name>